<proteinExistence type="predicted"/>
<gene>
    <name evidence="2" type="ORF">M0813_28901</name>
</gene>
<keyword evidence="3" id="KW-1185">Reference proteome</keyword>
<dbReference type="EMBL" id="JAOAOG010000266">
    <property type="protein sequence ID" value="KAJ6234924.1"/>
    <property type="molecule type" value="Genomic_DNA"/>
</dbReference>
<evidence type="ECO:0000313" key="3">
    <source>
        <dbReference type="Proteomes" id="UP001150062"/>
    </source>
</evidence>
<feature type="region of interest" description="Disordered" evidence="1">
    <location>
        <begin position="169"/>
        <end position="189"/>
    </location>
</feature>
<evidence type="ECO:0000313" key="2">
    <source>
        <dbReference type="EMBL" id="KAJ6234924.1"/>
    </source>
</evidence>
<organism evidence="2 3">
    <name type="scientific">Anaeramoeba flamelloides</name>
    <dbReference type="NCBI Taxonomy" id="1746091"/>
    <lineage>
        <taxon>Eukaryota</taxon>
        <taxon>Metamonada</taxon>
        <taxon>Anaeramoebidae</taxon>
        <taxon>Anaeramoeba</taxon>
    </lineage>
</organism>
<reference evidence="2" key="1">
    <citation type="submission" date="2022-08" db="EMBL/GenBank/DDBJ databases">
        <title>Novel sulfate-reducing endosymbionts in the free-living metamonad Anaeramoeba.</title>
        <authorList>
            <person name="Jerlstrom-Hultqvist J."/>
            <person name="Cepicka I."/>
            <person name="Gallot-Lavallee L."/>
            <person name="Salas-Leiva D."/>
            <person name="Curtis B.A."/>
            <person name="Zahonova K."/>
            <person name="Pipaliya S."/>
            <person name="Dacks J."/>
            <person name="Roger A.J."/>
        </authorList>
    </citation>
    <scope>NUCLEOTIDE SEQUENCE</scope>
    <source>
        <strain evidence="2">Schooner1</strain>
    </source>
</reference>
<protein>
    <submittedName>
        <fullName evidence="2">Uncharacterized protein</fullName>
    </submittedName>
</protein>
<sequence>MQNSSKPFPHNLNPIYLDTTNWVLRETIQTKKTAAKKNKKKCILCLAWADLLQTQLCSVLSSASRGKIYSKKKTKTRSQFLCKNCYDLWNGWNQEDNPIIKSYWEWVDQLKDQNDNELEINDNDSSDGDFILQEDEEKVSNLRQYPSYNEEEFRIHLLIEKEKRKELMKQKNEEERVKEQQQKKDKKEKDLNQLKKNFCQMKIKLLDRNLWNVGLNH</sequence>
<dbReference type="Proteomes" id="UP001150062">
    <property type="component" value="Unassembled WGS sequence"/>
</dbReference>
<comment type="caution">
    <text evidence="2">The sequence shown here is derived from an EMBL/GenBank/DDBJ whole genome shotgun (WGS) entry which is preliminary data.</text>
</comment>
<accession>A0ABQ8XR98</accession>
<evidence type="ECO:0000256" key="1">
    <source>
        <dbReference type="SAM" id="MobiDB-lite"/>
    </source>
</evidence>
<name>A0ABQ8XR98_9EUKA</name>